<dbReference type="InterPro" id="IPR011050">
    <property type="entry name" value="Pectin_lyase_fold/virulence"/>
</dbReference>
<evidence type="ECO:0000256" key="2">
    <source>
        <dbReference type="SAM" id="MobiDB-lite"/>
    </source>
</evidence>
<gene>
    <name evidence="3" type="ORF">CSV86_029465</name>
</gene>
<dbReference type="InterPro" id="IPR013425">
    <property type="entry name" value="Autotrns_rpt"/>
</dbReference>
<dbReference type="SUPFAM" id="SSF51126">
    <property type="entry name" value="Pectin lyase-like"/>
    <property type="match status" value="1"/>
</dbReference>
<organism evidence="3 4">
    <name type="scientific">Pseudomonas bharatica CSV86</name>
    <dbReference type="NCBI Taxonomy" id="1005395"/>
    <lineage>
        <taxon>Bacteria</taxon>
        <taxon>Pseudomonadati</taxon>
        <taxon>Pseudomonadota</taxon>
        <taxon>Gammaproteobacteria</taxon>
        <taxon>Pseudomonadales</taxon>
        <taxon>Pseudomonadaceae</taxon>
        <taxon>Pseudomonas</taxon>
        <taxon>Pseudomonas bharatica</taxon>
    </lineage>
</organism>
<dbReference type="NCBIfam" id="TIGR02601">
    <property type="entry name" value="autotrns_rpt"/>
    <property type="match status" value="2"/>
</dbReference>
<dbReference type="Pfam" id="PF12951">
    <property type="entry name" value="PATR"/>
    <property type="match status" value="2"/>
</dbReference>
<dbReference type="RefSeq" id="WP_170395266.1">
    <property type="nucleotide sequence ID" value="NZ_AMWJ02000006.1"/>
</dbReference>
<comment type="caution">
    <text evidence="3">The sequence shown here is derived from an EMBL/GenBank/DDBJ whole genome shotgun (WGS) entry which is preliminary data.</text>
</comment>
<keyword evidence="4" id="KW-1185">Reference proteome</keyword>
<name>A0A7K4EMS8_9PSED</name>
<evidence type="ECO:0000313" key="3">
    <source>
        <dbReference type="EMBL" id="NNJ18947.1"/>
    </source>
</evidence>
<sequence>MAALSSCRTPLAWAPPTDPERQLQPGCQRLSLANNINLATRNLTLTNSTATTLGGVLSGTGSLIKSGAGDLTLAGANASYNGVVQLTNGRLVIANDAAIGIGSLRTSANTTLDSDASRIINNAVQLLGNLNLAGSNDLAINGSISGNGGLTKNGSAALTLGGASTYVGGTRLNAGTLILAPVLRWATPIAG</sequence>
<keyword evidence="1" id="KW-0732">Signal</keyword>
<dbReference type="Gene3D" id="2.160.20.20">
    <property type="match status" value="2"/>
</dbReference>
<dbReference type="EMBL" id="AMWJ02000006">
    <property type="protein sequence ID" value="NNJ18947.1"/>
    <property type="molecule type" value="Genomic_DNA"/>
</dbReference>
<accession>A0A7K4EMS8</accession>
<evidence type="ECO:0000256" key="1">
    <source>
        <dbReference type="ARBA" id="ARBA00022729"/>
    </source>
</evidence>
<dbReference type="InterPro" id="IPR012332">
    <property type="entry name" value="Autotransporter_pectin_lyase_C"/>
</dbReference>
<dbReference type="AlphaFoldDB" id="A0A7K4EMS8"/>
<proteinExistence type="predicted"/>
<reference evidence="3 4" key="1">
    <citation type="journal article" date="2013" name="Genome Announc.">
        <title>Genome Sequence of Naphthalene-Degrading Soil Bacterium Pseudomonas putida CSV86.</title>
        <authorList>
            <person name="Phale P.S."/>
            <person name="Paliwal V."/>
            <person name="Raju S.C."/>
            <person name="Modak A."/>
            <person name="Purohit H.J."/>
        </authorList>
    </citation>
    <scope>NUCLEOTIDE SEQUENCE [LARGE SCALE GENOMIC DNA]</scope>
    <source>
        <strain evidence="3 4">CSV86</strain>
    </source>
</reference>
<protein>
    <submittedName>
        <fullName evidence="3">Uncharacterized protein</fullName>
    </submittedName>
</protein>
<evidence type="ECO:0000313" key="4">
    <source>
        <dbReference type="Proteomes" id="UP000010448"/>
    </source>
</evidence>
<feature type="region of interest" description="Disordered" evidence="2">
    <location>
        <begin position="1"/>
        <end position="24"/>
    </location>
</feature>
<dbReference type="Proteomes" id="UP000010448">
    <property type="component" value="Unassembled WGS sequence"/>
</dbReference>